<dbReference type="AlphaFoldDB" id="A0A124GMM6"/>
<reference evidence="2" key="1">
    <citation type="journal article" date="2015" name="Genome Biol. Evol.">
        <title>Organellar Genomes of White Spruce (Picea glauca): Assembly and Annotation.</title>
        <authorList>
            <person name="Jackman S.D."/>
            <person name="Warren R.L."/>
            <person name="Gibb E.A."/>
            <person name="Vandervalk B.P."/>
            <person name="Mohamadi H."/>
            <person name="Chu J."/>
            <person name="Raymond A."/>
            <person name="Pleasance S."/>
            <person name="Coope R."/>
            <person name="Wildung M.R."/>
            <person name="Ritland C.E."/>
            <person name="Bousquet J."/>
            <person name="Jones S.J."/>
            <person name="Bohlmann J."/>
            <person name="Birol I."/>
        </authorList>
    </citation>
    <scope>NUCLEOTIDE SEQUENCE [LARGE SCALE GENOMIC DNA]</scope>
    <source>
        <tissue evidence="2">Flushing bud</tissue>
    </source>
</reference>
<comment type="caution">
    <text evidence="2">The sequence shown here is derived from an EMBL/GenBank/DDBJ whole genome shotgun (WGS) entry which is preliminary data.</text>
</comment>
<feature type="chain" id="PRO_5007172428" evidence="1">
    <location>
        <begin position="21"/>
        <end position="48"/>
    </location>
</feature>
<keyword evidence="1" id="KW-0732">Signal</keyword>
<name>A0A124GMM6_PICGL</name>
<proteinExistence type="predicted"/>
<sequence>MFWKTDGLILLIASMVPVHLNNVPHPPYTGRYGTGSYGTGSCTGKGPT</sequence>
<gene>
    <name evidence="2" type="ORF">ABT39_MTgene1949</name>
</gene>
<protein>
    <submittedName>
        <fullName evidence="2">Uncharacterized protein</fullName>
    </submittedName>
</protein>
<evidence type="ECO:0000313" key="2">
    <source>
        <dbReference type="EMBL" id="KUM46143.1"/>
    </source>
</evidence>
<keyword evidence="2" id="KW-0496">Mitochondrion</keyword>
<dbReference type="EMBL" id="LKAM01000013">
    <property type="protein sequence ID" value="KUM46143.1"/>
    <property type="molecule type" value="Genomic_DNA"/>
</dbReference>
<geneLocation type="mitochondrion" evidence="2"/>
<feature type="signal peptide" evidence="1">
    <location>
        <begin position="1"/>
        <end position="20"/>
    </location>
</feature>
<accession>A0A124GMM6</accession>
<organism evidence="2">
    <name type="scientific">Picea glauca</name>
    <name type="common">White spruce</name>
    <name type="synonym">Pinus glauca</name>
    <dbReference type="NCBI Taxonomy" id="3330"/>
    <lineage>
        <taxon>Eukaryota</taxon>
        <taxon>Viridiplantae</taxon>
        <taxon>Streptophyta</taxon>
        <taxon>Embryophyta</taxon>
        <taxon>Tracheophyta</taxon>
        <taxon>Spermatophyta</taxon>
        <taxon>Pinopsida</taxon>
        <taxon>Pinidae</taxon>
        <taxon>Conifers I</taxon>
        <taxon>Pinales</taxon>
        <taxon>Pinaceae</taxon>
        <taxon>Picea</taxon>
    </lineage>
</organism>
<evidence type="ECO:0000256" key="1">
    <source>
        <dbReference type="SAM" id="SignalP"/>
    </source>
</evidence>